<feature type="transmembrane region" description="Helical" evidence="2">
    <location>
        <begin position="419"/>
        <end position="440"/>
    </location>
</feature>
<keyword evidence="2" id="KW-0472">Membrane</keyword>
<name>A0A936F1B4_9BACT</name>
<keyword evidence="2" id="KW-1133">Transmembrane helix</keyword>
<dbReference type="Gene3D" id="1.20.1640.10">
    <property type="entry name" value="Multidrug efflux transporter AcrB transmembrane domain"/>
    <property type="match status" value="2"/>
</dbReference>
<dbReference type="SUPFAM" id="SSF82693">
    <property type="entry name" value="Multidrug efflux transporter AcrB pore domain, PN1, PN2, PC1 and PC2 subdomains"/>
    <property type="match status" value="2"/>
</dbReference>
<evidence type="ECO:0000256" key="2">
    <source>
        <dbReference type="SAM" id="Phobius"/>
    </source>
</evidence>
<dbReference type="SUPFAM" id="SSF82866">
    <property type="entry name" value="Multidrug efflux transporter AcrB transmembrane domain"/>
    <property type="match status" value="2"/>
</dbReference>
<evidence type="ECO:0000256" key="1">
    <source>
        <dbReference type="SAM" id="MobiDB-lite"/>
    </source>
</evidence>
<evidence type="ECO:0000313" key="3">
    <source>
        <dbReference type="EMBL" id="MBK8571980.1"/>
    </source>
</evidence>
<feature type="transmembrane region" description="Helical" evidence="2">
    <location>
        <begin position="885"/>
        <end position="904"/>
    </location>
</feature>
<feature type="transmembrane region" description="Helical" evidence="2">
    <location>
        <begin position="496"/>
        <end position="519"/>
    </location>
</feature>
<dbReference type="Proteomes" id="UP000709959">
    <property type="component" value="Unassembled WGS sequence"/>
</dbReference>
<proteinExistence type="predicted"/>
<dbReference type="SUPFAM" id="SSF82714">
    <property type="entry name" value="Multidrug efflux transporter AcrB TolC docking domain, DN and DC subdomains"/>
    <property type="match status" value="2"/>
</dbReference>
<feature type="transmembrane region" description="Helical" evidence="2">
    <location>
        <begin position="366"/>
        <end position="386"/>
    </location>
</feature>
<dbReference type="Gene3D" id="3.30.2090.10">
    <property type="entry name" value="Multidrug efflux transporter AcrB TolC docking domain, DN and DC subdomains"/>
    <property type="match status" value="2"/>
</dbReference>
<dbReference type="EMBL" id="JADKCH010000002">
    <property type="protein sequence ID" value="MBK8571980.1"/>
    <property type="molecule type" value="Genomic_DNA"/>
</dbReference>
<reference evidence="3 4" key="1">
    <citation type="submission" date="2020-10" db="EMBL/GenBank/DDBJ databases">
        <title>Connecting structure to function with the recovery of over 1000 high-quality activated sludge metagenome-assembled genomes encoding full-length rRNA genes using long-read sequencing.</title>
        <authorList>
            <person name="Singleton C.M."/>
            <person name="Petriglieri F."/>
            <person name="Kristensen J.M."/>
            <person name="Kirkegaard R.H."/>
            <person name="Michaelsen T.Y."/>
            <person name="Andersen M.H."/>
            <person name="Karst S.M."/>
            <person name="Dueholm M.S."/>
            <person name="Nielsen P.H."/>
            <person name="Albertsen M."/>
        </authorList>
    </citation>
    <scope>NUCLEOTIDE SEQUENCE [LARGE SCALE GENOMIC DNA]</scope>
    <source>
        <strain evidence="3">OdNE_18-Q3-R46-58_MAXAC.008</strain>
    </source>
</reference>
<dbReference type="PANTHER" id="PTHR32063:SF24">
    <property type="entry name" value="CATION EFFLUX SYSTEM (ACRB_ACRD_ACRF FAMILY)"/>
    <property type="match status" value="1"/>
</dbReference>
<feature type="transmembrane region" description="Helical" evidence="2">
    <location>
        <begin position="1013"/>
        <end position="1032"/>
    </location>
</feature>
<dbReference type="Gene3D" id="3.30.70.1320">
    <property type="entry name" value="Multidrug efflux transporter AcrB pore domain like"/>
    <property type="match status" value="1"/>
</dbReference>
<organism evidence="3 4">
    <name type="scientific">Candidatus Geothrix odensensis</name>
    <dbReference type="NCBI Taxonomy" id="2954440"/>
    <lineage>
        <taxon>Bacteria</taxon>
        <taxon>Pseudomonadati</taxon>
        <taxon>Acidobacteriota</taxon>
        <taxon>Holophagae</taxon>
        <taxon>Holophagales</taxon>
        <taxon>Holophagaceae</taxon>
        <taxon>Geothrix</taxon>
    </lineage>
</organism>
<dbReference type="Gene3D" id="3.30.70.1430">
    <property type="entry name" value="Multidrug efflux transporter AcrB pore domain"/>
    <property type="match status" value="2"/>
</dbReference>
<dbReference type="InterPro" id="IPR027463">
    <property type="entry name" value="AcrB_DN_DC_subdom"/>
</dbReference>
<feature type="transmembrane region" description="Helical" evidence="2">
    <location>
        <begin position="911"/>
        <end position="931"/>
    </location>
</feature>
<feature type="transmembrane region" description="Helical" evidence="2">
    <location>
        <begin position="937"/>
        <end position="958"/>
    </location>
</feature>
<dbReference type="PANTHER" id="PTHR32063">
    <property type="match status" value="1"/>
</dbReference>
<dbReference type="GO" id="GO:0005886">
    <property type="term" value="C:plasma membrane"/>
    <property type="evidence" value="ECO:0007669"/>
    <property type="project" value="TreeGrafter"/>
</dbReference>
<dbReference type="GO" id="GO:0042910">
    <property type="term" value="F:xenobiotic transmembrane transporter activity"/>
    <property type="evidence" value="ECO:0007669"/>
    <property type="project" value="TreeGrafter"/>
</dbReference>
<feature type="transmembrane region" description="Helical" evidence="2">
    <location>
        <begin position="392"/>
        <end position="412"/>
    </location>
</feature>
<sequence>MATEPNLPKGSDLPLHPAMPQQPRTAYTPEHRTLIRRWFDFLLPHKGWVFALSLAWGLAGVLTFAQLKRDLFPDMNLPILSVLIQSPGRATPELELSVAQPTEQALGGMPGVKRVATTVLPELVQVVVTFEGDTDPWRARQLVAERLTGVVGSFPTGTRPPLMSSASGRLQELMEVVLESDQVDPMKLRDYAEQVLGPRLQALPGVARVERLGGQERSLQITLIPEQVRSLGVSLDRVMAALEQSHQDVATGVLEIQDKGWFMTVGSLAATPEEVRRLPVQGAKGIVTLGEVAEIREAPAFRRGLARHDGHEDVSLRVVKQPTAATLEVAEGVRAAVLELKQGLPEGMRLAVIYDQGRLVTRALDGVTLALLVGGIFVAIVLVVLLGNLRGALLVLAVLPLATFGAAIPLHFAGLGLNAMTLGGLAIAVGLLVDAAVIMVENLAHRLHLHQEQGEPRRVALTRAAAEVATPILIAVLVILAVFIPLLSMGGIAGKLYAPLAVAVASAMTISLVLTFTLVPALVERFLPPGTALDEPRFVTVIKRVYAPALDWALRHGPLVRGLALGLTLPSLWLAFQLGTNFLPTLDERAFMLLSKVPAESSLEAVDQANAHLDARLKAIPGVESVYRRSGRAEVTEDPCPITDSEIMVILQPEADERTVGLEVMEAAEAMPFPVEVNTPMQERIAEGIGGTPADIQVKVFGRHLEAIRGALPDLRERLLKVEGVRSVTPDTPDPMPRWRLVLDEEALRRLGVPRPLVTRTLQAALQGLPTETRFEGPQRIERMVRFPNDGRMSPETLKATPLILDDGRALTLGQVARFEEAATPTLVRRESGQRRIGLNIRTTGDLGGTAGRIEQALEGVKLPEGAFLKLGGKIEEARETQRRLGFAIAVALTLVVGLLYVALKTWREVLVVLATLPDAFAGALVALWLAGETWNISSIVGMIGLFGVAVQNSLVLITQAKSLMAQGLPFEEALREASLGRVRPKLMTAGAAILGLMPMLFGFGGSELERPLAIAMVGGLVTSTLFTLLALPSFYAWVGKPTAVEAIEGR</sequence>
<gene>
    <name evidence="3" type="ORF">IPN91_04885</name>
</gene>
<accession>A0A936F1B4</accession>
<feature type="transmembrane region" description="Helical" evidence="2">
    <location>
        <begin position="47"/>
        <end position="67"/>
    </location>
</feature>
<feature type="transmembrane region" description="Helical" evidence="2">
    <location>
        <begin position="460"/>
        <end position="484"/>
    </location>
</feature>
<keyword evidence="2" id="KW-0812">Transmembrane</keyword>
<feature type="transmembrane region" description="Helical" evidence="2">
    <location>
        <begin position="987"/>
        <end position="1007"/>
    </location>
</feature>
<feature type="region of interest" description="Disordered" evidence="1">
    <location>
        <begin position="1"/>
        <end position="25"/>
    </location>
</feature>
<dbReference type="AlphaFoldDB" id="A0A936F1B4"/>
<dbReference type="PRINTS" id="PR00702">
    <property type="entry name" value="ACRIFLAVINRP"/>
</dbReference>
<dbReference type="Gene3D" id="3.30.70.1440">
    <property type="entry name" value="Multidrug efflux transporter AcrB pore domain"/>
    <property type="match status" value="1"/>
</dbReference>
<dbReference type="InterPro" id="IPR001036">
    <property type="entry name" value="Acrflvin-R"/>
</dbReference>
<protein>
    <submittedName>
        <fullName evidence="3">Efflux RND transporter permease subunit</fullName>
    </submittedName>
</protein>
<comment type="caution">
    <text evidence="3">The sequence shown here is derived from an EMBL/GenBank/DDBJ whole genome shotgun (WGS) entry which is preliminary data.</text>
</comment>
<evidence type="ECO:0000313" key="4">
    <source>
        <dbReference type="Proteomes" id="UP000709959"/>
    </source>
</evidence>
<dbReference type="Pfam" id="PF00873">
    <property type="entry name" value="ACR_tran"/>
    <property type="match status" value="1"/>
</dbReference>